<gene>
    <name evidence="3" type="ORF">L228DRAFT_157568</name>
</gene>
<dbReference type="OrthoDB" id="1881at2759"/>
<feature type="compositionally biased region" description="Basic and acidic residues" evidence="1">
    <location>
        <begin position="723"/>
        <end position="738"/>
    </location>
</feature>
<sequence>MPYTPPAQHSPASSKPSSPSLSRSHSHQKRFSGSEHHHHSHHLQHSPNRSGRPTLPHSTSSTSYLSRHRRSPSASQLHSHAVAPPSPEESSPADKAISLPNGPAEQPFTNGHPVSPPSSSLESSESPSDDEGITGQPRGRKLENLEELQEAIRTIEQRRESSPGRAEPQVDGAIQTVEAANGQAKDVLVFRPGARPLSKEARKIAHSRSNTESAIILNLGGVQVESPNQSVEDSSDTEDSVEAERVKPPMVRKKSGELVKPALRPASRRRPSSMPGTPTYSKAVHFDSHLEHVRHFLKVDRPVAVSAGSSPVETFDSEMEFPFSQDNFYRSRTPQFEWEIRLSNFPSDSPERRALPVRVERVFLSTDNKTLVGSVAVANLAFHKSVVARFTFDYWKTTSEVLAEYNNDVRRKQVHDGYDRFNFNIKLADQANLENKTLFFCVRYSVNGQDFWDNNGSINYQVEFIQKAKPQDSKKGVQSAPRRSLPRSHLSSPPASEKSRASASSFDDFADGFGYRHDFDNFREAPAKIMGDSPGPALRFKASKGADVLNRESPARKVSPAGQAFGNRYDFGASLSAAIQAANTALGERSGIQKRDFAKETPTPSKSSSAVSVSGKGSQAGQTTATSSASTVPASRSFQDSAPKPTALTSEKPSIQSSSYHELLDKYCFFGSAKTSPQMPSGTLGQTDGANDERPLSLSIAENPRQSGASTPASAQNNNPSAFREDIKRDHARTESPRNRSTSPAPMTGSAYGTRTPSPVSFGYPYHQSLHGGIFSEGHTPTAILS</sequence>
<dbReference type="Gene3D" id="2.60.40.2440">
    <property type="entry name" value="Carbohydrate binding type-21 domain"/>
    <property type="match status" value="1"/>
</dbReference>
<feature type="compositionally biased region" description="Basic residues" evidence="1">
    <location>
        <begin position="24"/>
        <end position="44"/>
    </location>
</feature>
<feature type="compositionally biased region" description="Polar residues" evidence="1">
    <location>
        <begin position="739"/>
        <end position="756"/>
    </location>
</feature>
<dbReference type="GO" id="GO:0000164">
    <property type="term" value="C:protein phosphatase type 1 complex"/>
    <property type="evidence" value="ECO:0007669"/>
    <property type="project" value="TreeGrafter"/>
</dbReference>
<feature type="compositionally biased region" description="Low complexity" evidence="1">
    <location>
        <begin position="479"/>
        <end position="503"/>
    </location>
</feature>
<keyword evidence="4" id="KW-1185">Reference proteome</keyword>
<dbReference type="PANTHER" id="PTHR12307:SF36">
    <property type="entry name" value="GLYCOGEN-BINDING SUBUNIT 76A"/>
    <property type="match status" value="1"/>
</dbReference>
<dbReference type="InterPro" id="IPR005036">
    <property type="entry name" value="CBM21_dom"/>
</dbReference>
<dbReference type="Proteomes" id="UP000076632">
    <property type="component" value="Unassembled WGS sequence"/>
</dbReference>
<dbReference type="PANTHER" id="PTHR12307">
    <property type="entry name" value="PROTEIN PHOSPHATASE 1 REGULATORY SUBUNIT"/>
    <property type="match status" value="1"/>
</dbReference>
<feature type="region of interest" description="Disordered" evidence="1">
    <location>
        <begin position="703"/>
        <end position="756"/>
    </location>
</feature>
<feature type="region of interest" description="Disordered" evidence="1">
    <location>
        <begin position="469"/>
        <end position="503"/>
    </location>
</feature>
<dbReference type="OMA" id="TYSKAVH"/>
<feature type="compositionally biased region" description="Basic and acidic residues" evidence="1">
    <location>
        <begin position="153"/>
        <end position="162"/>
    </location>
</feature>
<evidence type="ECO:0000313" key="4">
    <source>
        <dbReference type="Proteomes" id="UP000076632"/>
    </source>
</evidence>
<dbReference type="PROSITE" id="PS51159">
    <property type="entry name" value="CBM21"/>
    <property type="match status" value="1"/>
</dbReference>
<feature type="compositionally biased region" description="Low complexity" evidence="1">
    <location>
        <begin position="1"/>
        <end position="23"/>
    </location>
</feature>
<feature type="region of interest" description="Disordered" evidence="1">
    <location>
        <begin position="675"/>
        <end position="694"/>
    </location>
</feature>
<feature type="compositionally biased region" description="Polar residues" evidence="1">
    <location>
        <begin position="704"/>
        <end position="721"/>
    </location>
</feature>
<feature type="region of interest" description="Disordered" evidence="1">
    <location>
        <begin position="1"/>
        <end position="173"/>
    </location>
</feature>
<feature type="domain" description="CBM21" evidence="2">
    <location>
        <begin position="351"/>
        <end position="463"/>
    </location>
</feature>
<dbReference type="AlphaFoldDB" id="A0A165G2S1"/>
<dbReference type="EMBL" id="KV407460">
    <property type="protein sequence ID" value="KZF21674.1"/>
    <property type="molecule type" value="Genomic_DNA"/>
</dbReference>
<feature type="compositionally biased region" description="Polar residues" evidence="1">
    <location>
        <begin position="675"/>
        <end position="689"/>
    </location>
</feature>
<accession>A0A165G2S1</accession>
<dbReference type="STRING" id="1328760.A0A165G2S1"/>
<dbReference type="InterPro" id="IPR038175">
    <property type="entry name" value="CBM21_dom_sf"/>
</dbReference>
<dbReference type="GO" id="GO:0005979">
    <property type="term" value="P:regulation of glycogen biosynthetic process"/>
    <property type="evidence" value="ECO:0007669"/>
    <property type="project" value="TreeGrafter"/>
</dbReference>
<feature type="region of interest" description="Disordered" evidence="1">
    <location>
        <begin position="586"/>
        <end position="656"/>
    </location>
</feature>
<dbReference type="RefSeq" id="XP_018187229.1">
    <property type="nucleotide sequence ID" value="XM_018329363.1"/>
</dbReference>
<feature type="region of interest" description="Disordered" evidence="1">
    <location>
        <begin position="258"/>
        <end position="281"/>
    </location>
</feature>
<evidence type="ECO:0000313" key="3">
    <source>
        <dbReference type="EMBL" id="KZF21674.1"/>
    </source>
</evidence>
<dbReference type="Pfam" id="PF03370">
    <property type="entry name" value="CBM_21"/>
    <property type="match status" value="1"/>
</dbReference>
<dbReference type="GO" id="GO:2001069">
    <property type="term" value="F:glycogen binding"/>
    <property type="evidence" value="ECO:0007669"/>
    <property type="project" value="TreeGrafter"/>
</dbReference>
<dbReference type="InParanoid" id="A0A165G2S1"/>
<dbReference type="GeneID" id="28894500"/>
<name>A0A165G2S1_XYLHT</name>
<dbReference type="InterPro" id="IPR050782">
    <property type="entry name" value="PP1_regulatory_subunit_3"/>
</dbReference>
<feature type="compositionally biased region" description="Low complexity" evidence="1">
    <location>
        <begin position="605"/>
        <end position="631"/>
    </location>
</feature>
<feature type="region of interest" description="Disordered" evidence="1">
    <location>
        <begin position="224"/>
        <end position="245"/>
    </location>
</feature>
<feature type="compositionally biased region" description="Polar residues" evidence="1">
    <location>
        <begin position="47"/>
        <end position="65"/>
    </location>
</feature>
<organism evidence="3 4">
    <name type="scientific">Xylona heveae (strain CBS 132557 / TC161)</name>
    <dbReference type="NCBI Taxonomy" id="1328760"/>
    <lineage>
        <taxon>Eukaryota</taxon>
        <taxon>Fungi</taxon>
        <taxon>Dikarya</taxon>
        <taxon>Ascomycota</taxon>
        <taxon>Pezizomycotina</taxon>
        <taxon>Xylonomycetes</taxon>
        <taxon>Xylonales</taxon>
        <taxon>Xylonaceae</taxon>
        <taxon>Xylona</taxon>
    </lineage>
</organism>
<proteinExistence type="predicted"/>
<protein>
    <submittedName>
        <fullName evidence="3">Carbohydrate-binding module family 21 protein</fullName>
    </submittedName>
</protein>
<dbReference type="GO" id="GO:0008157">
    <property type="term" value="F:protein phosphatase 1 binding"/>
    <property type="evidence" value="ECO:0007669"/>
    <property type="project" value="TreeGrafter"/>
</dbReference>
<evidence type="ECO:0000256" key="1">
    <source>
        <dbReference type="SAM" id="MobiDB-lite"/>
    </source>
</evidence>
<feature type="compositionally biased region" description="Low complexity" evidence="1">
    <location>
        <begin position="117"/>
        <end position="126"/>
    </location>
</feature>
<feature type="compositionally biased region" description="Polar residues" evidence="1">
    <location>
        <begin position="647"/>
        <end position="656"/>
    </location>
</feature>
<evidence type="ECO:0000259" key="2">
    <source>
        <dbReference type="PROSITE" id="PS51159"/>
    </source>
</evidence>
<reference evidence="3 4" key="1">
    <citation type="journal article" date="2016" name="Fungal Biol.">
        <title>The genome of Xylona heveae provides a window into fungal endophytism.</title>
        <authorList>
            <person name="Gazis R."/>
            <person name="Kuo A."/>
            <person name="Riley R."/>
            <person name="LaButti K."/>
            <person name="Lipzen A."/>
            <person name="Lin J."/>
            <person name="Amirebrahimi M."/>
            <person name="Hesse C.N."/>
            <person name="Spatafora J.W."/>
            <person name="Henrissat B."/>
            <person name="Hainaut M."/>
            <person name="Grigoriev I.V."/>
            <person name="Hibbett D.S."/>
        </authorList>
    </citation>
    <scope>NUCLEOTIDE SEQUENCE [LARGE SCALE GENOMIC DNA]</scope>
    <source>
        <strain evidence="3 4">TC161</strain>
    </source>
</reference>